<feature type="region of interest" description="Disordered" evidence="1">
    <location>
        <begin position="586"/>
        <end position="625"/>
    </location>
</feature>
<sequence>MSSSSSLFYVATTIIFTKRSRITNIFGSVHPQEAYTLPRYPFSIMGLSPPVFVVLIVFATVVPPLIAGVLLSRFVCRDFRDAAGAVKPRPKRRCFGLRRVRSADSTTAKSLATRAQSYADSWQDLESLRTYRDTPTPSLQYCTCEQALPTGAPTSATIQIQQPPETWHPSRASRLTWSFSPTRRNRSDLRKSHSRLEFSRDSGVAMEGSIEEERGTGEGRALRRTRPAFPRSISQAQQHRRPERTSTHANPELSYDGVEVSPYHSYRSSPPSFGPATERCATYDPLTLLPRIAVTPEFKVVDGSTTSIWTAITVSGQVCRPQKEAPSPGIYDSDYELAADRDRYQYAEDPFKYGCIHSMGIQIIPTGSNYVLDIIQDNPTQTTLGNGERVLLLAHVHLEQPRLVHQADHVRERSDDLIEDLEYQLGDSRLEYFRVVVRYRHSVFPSQSGSHAIEGVVEMETKLETSATAVIKYRNHRSPWSPRPTPTINPVLSIIHDCWEPEKARNAMRRINAQLSVPHNLVKSRSRMKLSMEDRPEAMRARPIVPRREASLGKYVTIRPPEHLHGGWSQPRRTSAADWRTTRAIQEERRPSTATCPDEFTAGTETGNGPPPNHLGMLRSPRSMGPGILRVQGFSASGTSNDGLAVERRGLNGGSLREQGQRSSNRWSWMGWFS</sequence>
<dbReference type="AlphaFoldDB" id="A0AAX4IBE1"/>
<accession>A0AAX4IBE1</accession>
<keyword evidence="4" id="KW-1185">Reference proteome</keyword>
<dbReference type="KEGG" id="cdet:87941791"/>
<feature type="compositionally biased region" description="Basic and acidic residues" evidence="1">
    <location>
        <begin position="185"/>
        <end position="200"/>
    </location>
</feature>
<keyword evidence="2" id="KW-0812">Transmembrane</keyword>
<keyword evidence="2" id="KW-0472">Membrane</keyword>
<gene>
    <name evidence="3" type="ORF">CDEST_05288</name>
</gene>
<proteinExistence type="predicted"/>
<evidence type="ECO:0000256" key="1">
    <source>
        <dbReference type="SAM" id="MobiDB-lite"/>
    </source>
</evidence>
<feature type="transmembrane region" description="Helical" evidence="2">
    <location>
        <begin position="51"/>
        <end position="71"/>
    </location>
</feature>
<evidence type="ECO:0000256" key="2">
    <source>
        <dbReference type="SAM" id="Phobius"/>
    </source>
</evidence>
<evidence type="ECO:0000313" key="3">
    <source>
        <dbReference type="EMBL" id="WQF80274.1"/>
    </source>
</evidence>
<organism evidence="3 4">
    <name type="scientific">Colletotrichum destructivum</name>
    <dbReference type="NCBI Taxonomy" id="34406"/>
    <lineage>
        <taxon>Eukaryota</taxon>
        <taxon>Fungi</taxon>
        <taxon>Dikarya</taxon>
        <taxon>Ascomycota</taxon>
        <taxon>Pezizomycotina</taxon>
        <taxon>Sordariomycetes</taxon>
        <taxon>Hypocreomycetidae</taxon>
        <taxon>Glomerellales</taxon>
        <taxon>Glomerellaceae</taxon>
        <taxon>Colletotrichum</taxon>
        <taxon>Colletotrichum destructivum species complex</taxon>
    </lineage>
</organism>
<feature type="compositionally biased region" description="Basic and acidic residues" evidence="1">
    <location>
        <begin position="211"/>
        <end position="221"/>
    </location>
</feature>
<protein>
    <submittedName>
        <fullName evidence="3">Uncharacterized protein</fullName>
    </submittedName>
</protein>
<keyword evidence="2" id="KW-1133">Transmembrane helix</keyword>
<evidence type="ECO:0000313" key="4">
    <source>
        <dbReference type="Proteomes" id="UP001322277"/>
    </source>
</evidence>
<name>A0AAX4IBE1_9PEZI</name>
<dbReference type="RefSeq" id="XP_062777498.1">
    <property type="nucleotide sequence ID" value="XM_062921447.1"/>
</dbReference>
<feature type="region of interest" description="Disordered" evidence="1">
    <location>
        <begin position="183"/>
        <end position="256"/>
    </location>
</feature>
<dbReference type="EMBL" id="CP137307">
    <property type="protein sequence ID" value="WQF80274.1"/>
    <property type="molecule type" value="Genomic_DNA"/>
</dbReference>
<dbReference type="Proteomes" id="UP001322277">
    <property type="component" value="Chromosome 3"/>
</dbReference>
<dbReference type="GeneID" id="87941791"/>
<reference evidence="4" key="1">
    <citation type="journal article" date="2023" name="bioRxiv">
        <title>Complete genome of the Medicago anthracnose fungus, Colletotrichum destructivum, reveals a mini-chromosome-like region within a core chromosome.</title>
        <authorList>
            <person name="Lapalu N."/>
            <person name="Simon A."/>
            <person name="Lu A."/>
            <person name="Plaumann P.-L."/>
            <person name="Amselem J."/>
            <person name="Pigne S."/>
            <person name="Auger A."/>
            <person name="Koch C."/>
            <person name="Dallery J.-F."/>
            <person name="O'Connell R.J."/>
        </authorList>
    </citation>
    <scope>NUCLEOTIDE SEQUENCE [LARGE SCALE GENOMIC DNA]</scope>
    <source>
        <strain evidence="4">CBS 520.97</strain>
    </source>
</reference>